<reference evidence="1 2" key="1">
    <citation type="journal article" date="2009" name="PLoS ONE">
        <title>The complete genome of Teredinibacter turnerae T7901: an intracellular endosymbiont of marine wood-boring bivalves (shipworms).</title>
        <authorList>
            <person name="Yang J.C."/>
            <person name="Madupu R."/>
            <person name="Durkin A.S."/>
            <person name="Ekborg N.A."/>
            <person name="Pedamallu C.S."/>
            <person name="Hostetler J.B."/>
            <person name="Radune D."/>
            <person name="Toms B.S."/>
            <person name="Henrissat B."/>
            <person name="Coutinho P.M."/>
            <person name="Schwarz S."/>
            <person name="Field L."/>
            <person name="Trindade-Silva A.E."/>
            <person name="Soares C.A.G."/>
            <person name="Elshahawi S."/>
            <person name="Hanora A."/>
            <person name="Schmidt E.W."/>
            <person name="Haygood M.G."/>
            <person name="Posfai J."/>
            <person name="Benner J."/>
            <person name="Madinger C."/>
            <person name="Nove J."/>
            <person name="Anton B."/>
            <person name="Chaudhary K."/>
            <person name="Foster J."/>
            <person name="Holman A."/>
            <person name="Kumar S."/>
            <person name="Lessard P.A."/>
            <person name="Luyten Y.A."/>
            <person name="Slatko B."/>
            <person name="Wood N."/>
            <person name="Wu B."/>
            <person name="Teplitski M."/>
            <person name="Mougous J.D."/>
            <person name="Ward N."/>
            <person name="Eisen J.A."/>
            <person name="Badger J.H."/>
            <person name="Distel D.L."/>
        </authorList>
    </citation>
    <scope>NUCLEOTIDE SEQUENCE [LARGE SCALE GENOMIC DNA]</scope>
    <source>
        <strain evidence="2">ATCC 39867 / T7901</strain>
    </source>
</reference>
<keyword evidence="2" id="KW-1185">Reference proteome</keyword>
<name>C5BI88_TERTT</name>
<dbReference type="RefSeq" id="WP_015820068.1">
    <property type="nucleotide sequence ID" value="NC_012997.1"/>
</dbReference>
<dbReference type="OrthoDB" id="9863533at2"/>
<evidence type="ECO:0000313" key="2">
    <source>
        <dbReference type="Proteomes" id="UP000009080"/>
    </source>
</evidence>
<dbReference type="HOGENOM" id="CLU_801507_0_0_6"/>
<sequence>MTDSKTQRKLMLLFHRVSSLKDKTLAAGTIAVSKGTDSAWVLRSPGGFEEVIIGVRAFEEYARGRSFKPATLQHLNAIIPKLFPGEWPTSEPLSNSHAMPVFRFGEMLGLCRAESRHLLDTMHAANFPLIRSLSSEHYKAKNFAQRYAGCYSLYRYDVNPAVDKSRFPSGLLVKSTLTIRYPVPHKAYAYDANSRSSIRVKLNLPSYREQGVQLYKYDGLLGFSSKDQWWTWIFQGRFGDRNRKIEDLILMYTRDFDKAADTVATGTLLTQNQDNKSTPTPSDVVLIREPGYALTATTGIAGDEYFSLQPDEDGFMRSAPALIDMAQPDSWTDTDKLAISRLLLLK</sequence>
<dbReference type="Proteomes" id="UP000009080">
    <property type="component" value="Chromosome"/>
</dbReference>
<evidence type="ECO:0000313" key="1">
    <source>
        <dbReference type="EMBL" id="ACR13953.1"/>
    </source>
</evidence>
<organism evidence="1 2">
    <name type="scientific">Teredinibacter turnerae (strain ATCC 39867 / T7901)</name>
    <dbReference type="NCBI Taxonomy" id="377629"/>
    <lineage>
        <taxon>Bacteria</taxon>
        <taxon>Pseudomonadati</taxon>
        <taxon>Pseudomonadota</taxon>
        <taxon>Gammaproteobacteria</taxon>
        <taxon>Cellvibrionales</taxon>
        <taxon>Cellvibrionaceae</taxon>
        <taxon>Teredinibacter</taxon>
    </lineage>
</organism>
<proteinExistence type="predicted"/>
<dbReference type="KEGG" id="ttu:TERTU_4265"/>
<protein>
    <submittedName>
        <fullName evidence="1">Uncharacterized protein</fullName>
    </submittedName>
</protein>
<dbReference type="eggNOG" id="ENOG5030T5C">
    <property type="taxonomic scope" value="Bacteria"/>
</dbReference>
<gene>
    <name evidence="1" type="ordered locus">TERTU_4265</name>
</gene>
<dbReference type="EMBL" id="CP001614">
    <property type="protein sequence ID" value="ACR13953.1"/>
    <property type="molecule type" value="Genomic_DNA"/>
</dbReference>
<dbReference type="AlphaFoldDB" id="C5BI88"/>
<accession>C5BI88</accession>